<sequence>MDKKQIIGMVVMVALMTVYFQFFAPETPAPTQEEASTTTAAPDTIAMSGVQGDVAVPVDEEADSLATVIQKERYGLFAGFANGSEEQFVLENEVLKLQLSSKGATVQQAELKKYKTYDDQPLILFDAKSSATNLILLSNYKPVNISELYYASAKEVKGDTTILRFRMAFDDNRYVEQKYSLPNKGYQVKYEINLVGLDGVVDNQDVQMNWVDNIKRQENTLKESRQKTTINYMPISEGVDNVGSGDDLESESVAKPVKWFSIKQKFFNAGLIADNQFSSAVLSTVVNDEDDSTIVKTAKAEVILPVGDLKTGKGKFTYYYGPNDYAITKKVTEGYEENVDLGWKLFRFVNKFLIIPVFNFLEQYISNYGVIIILLVFIIRLILAPLTYKSHMSMAKMKVLKPEMDAIKEKNEKAGGDAQKTQQETMALYQKAGVNPLSGCIPMLLQFPFLLAMFNFFPNSIELRQEAFLWAHDLSTYDSVWDLPFTIPFYGDHVSLFTLLMTVSTLAVTWTNSQMNTQMQGPMKSMQYMMPIMFLFFLNSYSAGLTFYYFVSNLVSFGQTALFRKLVDEDKIKVVMDENRKKNVNKKKSKFQQKLDEALKAGEESRKNKGKK</sequence>
<accession>A0A1M6K133</accession>
<evidence type="ECO:0000256" key="12">
    <source>
        <dbReference type="ARBA" id="ARBA00033342"/>
    </source>
</evidence>
<gene>
    <name evidence="13" type="primary">yidC</name>
    <name evidence="17" type="ORF">SAMN04488028_101401</name>
</gene>
<dbReference type="Proteomes" id="UP000184474">
    <property type="component" value="Unassembled WGS sequence"/>
</dbReference>
<evidence type="ECO:0000259" key="15">
    <source>
        <dbReference type="Pfam" id="PF02096"/>
    </source>
</evidence>
<dbReference type="GO" id="GO:0051205">
    <property type="term" value="P:protein insertion into membrane"/>
    <property type="evidence" value="ECO:0007669"/>
    <property type="project" value="TreeGrafter"/>
</dbReference>
<dbReference type="CDD" id="cd19961">
    <property type="entry name" value="EcYidC-like_peri"/>
    <property type="match status" value="1"/>
</dbReference>
<evidence type="ECO:0000256" key="11">
    <source>
        <dbReference type="ARBA" id="ARBA00033245"/>
    </source>
</evidence>
<dbReference type="NCBIfam" id="TIGR03592">
    <property type="entry name" value="yidC_oxa1_cterm"/>
    <property type="match status" value="1"/>
</dbReference>
<reference evidence="18" key="1">
    <citation type="submission" date="2016-11" db="EMBL/GenBank/DDBJ databases">
        <authorList>
            <person name="Varghese N."/>
            <person name="Submissions S."/>
        </authorList>
    </citation>
    <scope>NUCLEOTIDE SEQUENCE [LARGE SCALE GENOMIC DNA]</scope>
    <source>
        <strain evidence="18">DSM 26134</strain>
    </source>
</reference>
<keyword evidence="5 13" id="KW-1003">Cell membrane</keyword>
<comment type="function">
    <text evidence="13">Required for the insertion and/or proper folding and/or complex formation of integral membrane proteins into the membrane. Involved in integration of membrane proteins that insert both dependently and independently of the Sec translocase complex, as well as at least some lipoproteins. Aids folding of multispanning membrane proteins.</text>
</comment>
<feature type="domain" description="Membrane insertase YidC/Oxa/ALB C-terminal" evidence="15">
    <location>
        <begin position="368"/>
        <end position="564"/>
    </location>
</feature>
<evidence type="ECO:0000256" key="5">
    <source>
        <dbReference type="ARBA" id="ARBA00022475"/>
    </source>
</evidence>
<evidence type="ECO:0000256" key="3">
    <source>
        <dbReference type="ARBA" id="ARBA00015325"/>
    </source>
</evidence>
<evidence type="ECO:0000256" key="7">
    <source>
        <dbReference type="ARBA" id="ARBA00022927"/>
    </source>
</evidence>
<keyword evidence="10 13" id="KW-0143">Chaperone</keyword>
<feature type="compositionally biased region" description="Basic and acidic residues" evidence="14">
    <location>
        <begin position="593"/>
        <end position="612"/>
    </location>
</feature>
<proteinExistence type="inferred from homology"/>
<dbReference type="InterPro" id="IPR028055">
    <property type="entry name" value="YidC/Oxa/ALB_C"/>
</dbReference>
<feature type="domain" description="Membrane insertase YidC N-terminal" evidence="16">
    <location>
        <begin position="90"/>
        <end position="354"/>
    </location>
</feature>
<dbReference type="Pfam" id="PF14849">
    <property type="entry name" value="YidC_periplas"/>
    <property type="match status" value="1"/>
</dbReference>
<dbReference type="GO" id="GO:0005886">
    <property type="term" value="C:plasma membrane"/>
    <property type="evidence" value="ECO:0007669"/>
    <property type="project" value="UniProtKB-SubCell"/>
</dbReference>
<feature type="transmembrane region" description="Helical" evidence="13">
    <location>
        <begin position="493"/>
        <end position="511"/>
    </location>
</feature>
<keyword evidence="4 13" id="KW-0813">Transport</keyword>
<protein>
    <recommendedName>
        <fullName evidence="3 13">Membrane protein insertase YidC</fullName>
    </recommendedName>
    <alternativeName>
        <fullName evidence="12 13">Foldase YidC</fullName>
    </alternativeName>
    <alternativeName>
        <fullName evidence="11 13">Membrane integrase YidC</fullName>
    </alternativeName>
    <alternativeName>
        <fullName evidence="13">Membrane protein YidC</fullName>
    </alternativeName>
</protein>
<name>A0A1M6K133_REIAG</name>
<evidence type="ECO:0000256" key="8">
    <source>
        <dbReference type="ARBA" id="ARBA00022989"/>
    </source>
</evidence>
<evidence type="ECO:0000256" key="6">
    <source>
        <dbReference type="ARBA" id="ARBA00022692"/>
    </source>
</evidence>
<dbReference type="RefSeq" id="WP_073118953.1">
    <property type="nucleotide sequence ID" value="NZ_FRAA01000001.1"/>
</dbReference>
<keyword evidence="6 13" id="KW-0812">Transmembrane</keyword>
<evidence type="ECO:0000256" key="9">
    <source>
        <dbReference type="ARBA" id="ARBA00023136"/>
    </source>
</evidence>
<dbReference type="InterPro" id="IPR047196">
    <property type="entry name" value="YidC_ALB_C"/>
</dbReference>
<dbReference type="PANTHER" id="PTHR12428:SF65">
    <property type="entry name" value="CYTOCHROME C OXIDASE ASSEMBLY PROTEIN COX18, MITOCHONDRIAL"/>
    <property type="match status" value="1"/>
</dbReference>
<dbReference type="InterPro" id="IPR038221">
    <property type="entry name" value="YidC_periplasmic_sf"/>
</dbReference>
<dbReference type="InterPro" id="IPR028053">
    <property type="entry name" value="Membr_insert_YidC_N"/>
</dbReference>
<dbReference type="HAMAP" id="MF_01810">
    <property type="entry name" value="YidC_type1"/>
    <property type="match status" value="1"/>
</dbReference>
<dbReference type="GO" id="GO:0015031">
    <property type="term" value="P:protein transport"/>
    <property type="evidence" value="ECO:0007669"/>
    <property type="project" value="UniProtKB-KW"/>
</dbReference>
<feature type="region of interest" description="Disordered" evidence="14">
    <location>
        <begin position="583"/>
        <end position="612"/>
    </location>
</feature>
<evidence type="ECO:0000313" key="18">
    <source>
        <dbReference type="Proteomes" id="UP000184474"/>
    </source>
</evidence>
<evidence type="ECO:0000259" key="16">
    <source>
        <dbReference type="Pfam" id="PF14849"/>
    </source>
</evidence>
<keyword evidence="9 13" id="KW-0472">Membrane</keyword>
<dbReference type="EMBL" id="FRAA01000001">
    <property type="protein sequence ID" value="SHJ52532.1"/>
    <property type="molecule type" value="Genomic_DNA"/>
</dbReference>
<organism evidence="17 18">
    <name type="scientific">Reichenbachiella agariperforans</name>
    <dbReference type="NCBI Taxonomy" id="156994"/>
    <lineage>
        <taxon>Bacteria</taxon>
        <taxon>Pseudomonadati</taxon>
        <taxon>Bacteroidota</taxon>
        <taxon>Cytophagia</taxon>
        <taxon>Cytophagales</taxon>
        <taxon>Reichenbachiellaceae</taxon>
        <taxon>Reichenbachiella</taxon>
    </lineage>
</organism>
<dbReference type="Pfam" id="PF02096">
    <property type="entry name" value="60KD_IMP"/>
    <property type="match status" value="1"/>
</dbReference>
<evidence type="ECO:0000256" key="2">
    <source>
        <dbReference type="ARBA" id="ARBA00010527"/>
    </source>
</evidence>
<comment type="subunit">
    <text evidence="13">Interacts with the Sec translocase complex via SecD. Specifically interacts with transmembrane segments of nascent integral membrane proteins during membrane integration.</text>
</comment>
<dbReference type="InterPro" id="IPR001708">
    <property type="entry name" value="YidC/ALB3/OXA1/COX18"/>
</dbReference>
<dbReference type="AlphaFoldDB" id="A0A1M6K133"/>
<dbReference type="PRINTS" id="PR00701">
    <property type="entry name" value="60KDINNERMP"/>
</dbReference>
<keyword evidence="7 13" id="KW-0653">Protein transport</keyword>
<dbReference type="CDD" id="cd20070">
    <property type="entry name" value="5TM_YidC_Alb3"/>
    <property type="match status" value="1"/>
</dbReference>
<evidence type="ECO:0000256" key="10">
    <source>
        <dbReference type="ARBA" id="ARBA00023186"/>
    </source>
</evidence>
<dbReference type="NCBIfam" id="TIGR03593">
    <property type="entry name" value="yidC_nterm"/>
    <property type="match status" value="1"/>
</dbReference>
<evidence type="ECO:0000313" key="17">
    <source>
        <dbReference type="EMBL" id="SHJ52532.1"/>
    </source>
</evidence>
<feature type="transmembrane region" description="Helical" evidence="13">
    <location>
        <begin position="532"/>
        <end position="551"/>
    </location>
</feature>
<comment type="subcellular location">
    <subcellularLocation>
        <location evidence="1">Cell inner membrane</location>
        <topology evidence="1">Multi-pass membrane protein</topology>
    </subcellularLocation>
    <subcellularLocation>
        <location evidence="13">Cell membrane</location>
        <topology evidence="13">Multi-pass membrane protein</topology>
    </subcellularLocation>
</comment>
<feature type="transmembrane region" description="Helical" evidence="13">
    <location>
        <begin position="7"/>
        <end position="24"/>
    </location>
</feature>
<feature type="transmembrane region" description="Helical" evidence="13">
    <location>
        <begin position="368"/>
        <end position="388"/>
    </location>
</feature>
<dbReference type="STRING" id="156994.SAMN04488028_101401"/>
<evidence type="ECO:0000256" key="13">
    <source>
        <dbReference type="HAMAP-Rule" id="MF_01810"/>
    </source>
</evidence>
<dbReference type="GO" id="GO:0032977">
    <property type="term" value="F:membrane insertase activity"/>
    <property type="evidence" value="ECO:0007669"/>
    <property type="project" value="InterPro"/>
</dbReference>
<keyword evidence="8 13" id="KW-1133">Transmembrane helix</keyword>
<comment type="similarity">
    <text evidence="2 13">Belongs to the OXA1/ALB3/YidC family. Type 1 subfamily.</text>
</comment>
<evidence type="ECO:0000256" key="14">
    <source>
        <dbReference type="SAM" id="MobiDB-lite"/>
    </source>
</evidence>
<dbReference type="InterPro" id="IPR019998">
    <property type="entry name" value="Membr_insert_YidC"/>
</dbReference>
<dbReference type="NCBIfam" id="NF002356">
    <property type="entry name" value="PRK01318.2-3"/>
    <property type="match status" value="1"/>
</dbReference>
<dbReference type="Gene3D" id="2.70.98.90">
    <property type="match status" value="1"/>
</dbReference>
<keyword evidence="18" id="KW-1185">Reference proteome</keyword>
<feature type="transmembrane region" description="Helical" evidence="13">
    <location>
        <begin position="436"/>
        <end position="457"/>
    </location>
</feature>
<dbReference type="PANTHER" id="PTHR12428">
    <property type="entry name" value="OXA1"/>
    <property type="match status" value="1"/>
</dbReference>
<evidence type="ECO:0000256" key="1">
    <source>
        <dbReference type="ARBA" id="ARBA00004429"/>
    </source>
</evidence>
<evidence type="ECO:0000256" key="4">
    <source>
        <dbReference type="ARBA" id="ARBA00022448"/>
    </source>
</evidence>